<evidence type="ECO:0000256" key="4">
    <source>
        <dbReference type="ARBA" id="ARBA00022679"/>
    </source>
</evidence>
<dbReference type="GO" id="GO:0046983">
    <property type="term" value="F:protein dimerization activity"/>
    <property type="evidence" value="ECO:0007669"/>
    <property type="project" value="InterPro"/>
</dbReference>
<keyword evidence="3" id="KW-0597">Phosphoprotein</keyword>
<dbReference type="InterPro" id="IPR011712">
    <property type="entry name" value="Sig_transdc_His_kin_sub3_dim/P"/>
</dbReference>
<keyword evidence="6" id="KW-0418">Kinase</keyword>
<evidence type="ECO:0000256" key="1">
    <source>
        <dbReference type="ARBA" id="ARBA00000085"/>
    </source>
</evidence>
<dbReference type="Gene3D" id="3.30.565.10">
    <property type="entry name" value="Histidine kinase-like ATPase, C-terminal domain"/>
    <property type="match status" value="1"/>
</dbReference>
<feature type="domain" description="Signal transduction histidine kinase subgroup 3 dimerisation and phosphoacceptor" evidence="10">
    <location>
        <begin position="214"/>
        <end position="277"/>
    </location>
</feature>
<dbReference type="EC" id="2.7.13.3" evidence="2"/>
<dbReference type="RefSeq" id="WP_101306266.1">
    <property type="nucleotide sequence ID" value="NZ_CP025299.1"/>
</dbReference>
<dbReference type="InterPro" id="IPR050482">
    <property type="entry name" value="Sensor_HK_TwoCompSys"/>
</dbReference>
<evidence type="ECO:0000256" key="2">
    <source>
        <dbReference type="ARBA" id="ARBA00012438"/>
    </source>
</evidence>
<gene>
    <name evidence="12" type="ORF">CXR34_09805</name>
</gene>
<dbReference type="GO" id="GO:0000155">
    <property type="term" value="F:phosphorelay sensor kinase activity"/>
    <property type="evidence" value="ECO:0007669"/>
    <property type="project" value="InterPro"/>
</dbReference>
<evidence type="ECO:0000313" key="12">
    <source>
        <dbReference type="EMBL" id="AUG29709.1"/>
    </source>
</evidence>
<evidence type="ECO:0000256" key="7">
    <source>
        <dbReference type="ARBA" id="ARBA00022840"/>
    </source>
</evidence>
<dbReference type="Pfam" id="PF23539">
    <property type="entry name" value="DUF7134"/>
    <property type="match status" value="1"/>
</dbReference>
<dbReference type="CDD" id="cd16917">
    <property type="entry name" value="HATPase_UhpB-NarQ-NarX-like"/>
    <property type="match status" value="1"/>
</dbReference>
<dbReference type="InterPro" id="IPR036890">
    <property type="entry name" value="HATPase_C_sf"/>
</dbReference>
<name>A0A2K9DFI4_9MICO</name>
<dbReference type="GO" id="GO:0005524">
    <property type="term" value="F:ATP binding"/>
    <property type="evidence" value="ECO:0007669"/>
    <property type="project" value="UniProtKB-KW"/>
</dbReference>
<keyword evidence="8" id="KW-0902">Two-component regulatory system</keyword>
<evidence type="ECO:0000313" key="13">
    <source>
        <dbReference type="Proteomes" id="UP000233276"/>
    </source>
</evidence>
<keyword evidence="9" id="KW-0812">Transmembrane</keyword>
<dbReference type="GO" id="GO:0016020">
    <property type="term" value="C:membrane"/>
    <property type="evidence" value="ECO:0007669"/>
    <property type="project" value="InterPro"/>
</dbReference>
<evidence type="ECO:0000259" key="11">
    <source>
        <dbReference type="Pfam" id="PF23539"/>
    </source>
</evidence>
<evidence type="ECO:0000256" key="5">
    <source>
        <dbReference type="ARBA" id="ARBA00022741"/>
    </source>
</evidence>
<feature type="domain" description="DUF7134" evidence="11">
    <location>
        <begin position="27"/>
        <end position="174"/>
    </location>
</feature>
<evidence type="ECO:0000256" key="3">
    <source>
        <dbReference type="ARBA" id="ARBA00022553"/>
    </source>
</evidence>
<feature type="transmembrane region" description="Helical" evidence="9">
    <location>
        <begin position="68"/>
        <end position="85"/>
    </location>
</feature>
<dbReference type="KEGG" id="mhos:CXR34_09805"/>
<evidence type="ECO:0000256" key="6">
    <source>
        <dbReference type="ARBA" id="ARBA00022777"/>
    </source>
</evidence>
<sequence>MVSAGSRGSPDPASSELRLPRPPGVIRRFWARHRRTADVLIALATATLTFSAPGRTEARDVGVLWESARPFAVVLLAVACVALLWRRRRPMVAFAFATAGAVLAVSSGAGVGGAAMAVAVFAVAVYMGSAAAWRAGAVAVGAALACAGVMVLSGATDLVAALNGCAALIVSLLLGTLIGVNVGNRARYLAALMDTSRQLWAERERHARLAASAERTRIAREMHDVVSHSLTVVVALAEGASATSDAERGRAATAQIAVTARSALDEMRAMLGLLRDGDAEDDAPFVPLDGDTVRAAVAAARSAGLPVTVETSGPPIDDRHLRLAVARVVQEGLTNVMRHAPSATRVAVTISTDRGGVEVEVVNDGVVAGASPATGGYGIRGLHERAARVGGTAEAGPIGGGRWRARLTVPQDAAVAR</sequence>
<keyword evidence="9" id="KW-0472">Membrane</keyword>
<dbReference type="PANTHER" id="PTHR24421:SF10">
    <property type="entry name" value="NITRATE_NITRITE SENSOR PROTEIN NARQ"/>
    <property type="match status" value="1"/>
</dbReference>
<keyword evidence="7 12" id="KW-0067">ATP-binding</keyword>
<keyword evidence="4" id="KW-0808">Transferase</keyword>
<evidence type="ECO:0000259" key="10">
    <source>
        <dbReference type="Pfam" id="PF07730"/>
    </source>
</evidence>
<accession>A0A2K9DFI4</accession>
<keyword evidence="9" id="KW-1133">Transmembrane helix</keyword>
<feature type="transmembrane region" description="Helical" evidence="9">
    <location>
        <begin position="159"/>
        <end position="180"/>
    </location>
</feature>
<reference evidence="12 13" key="1">
    <citation type="submission" date="2017-12" db="EMBL/GenBank/DDBJ databases">
        <title>Isolation and characterization of estrogens degradatiion strain Microbacterium hominis SJTG1.</title>
        <authorList>
            <person name="Xiong W."/>
            <person name="Yin C."/>
            <person name="Zheng D."/>
            <person name="Liang R."/>
        </authorList>
    </citation>
    <scope>NUCLEOTIDE SEQUENCE [LARGE SCALE GENOMIC DNA]</scope>
    <source>
        <strain evidence="12 13">SJTG1</strain>
    </source>
</reference>
<evidence type="ECO:0000256" key="8">
    <source>
        <dbReference type="ARBA" id="ARBA00023012"/>
    </source>
</evidence>
<dbReference type="AlphaFoldDB" id="A0A2K9DFI4"/>
<protein>
    <recommendedName>
        <fullName evidence="2">histidine kinase</fullName>
        <ecNumber evidence="2">2.7.13.3</ecNumber>
    </recommendedName>
</protein>
<feature type="transmembrane region" description="Helical" evidence="9">
    <location>
        <begin position="131"/>
        <end position="152"/>
    </location>
</feature>
<dbReference type="Pfam" id="PF07730">
    <property type="entry name" value="HisKA_3"/>
    <property type="match status" value="1"/>
</dbReference>
<organism evidence="12 13">
    <name type="scientific">Microbacterium hominis</name>
    <dbReference type="NCBI Taxonomy" id="162426"/>
    <lineage>
        <taxon>Bacteria</taxon>
        <taxon>Bacillati</taxon>
        <taxon>Actinomycetota</taxon>
        <taxon>Actinomycetes</taxon>
        <taxon>Micrococcales</taxon>
        <taxon>Microbacteriaceae</taxon>
        <taxon>Microbacterium</taxon>
    </lineage>
</organism>
<dbReference type="SUPFAM" id="SSF55874">
    <property type="entry name" value="ATPase domain of HSP90 chaperone/DNA topoisomerase II/histidine kinase"/>
    <property type="match status" value="1"/>
</dbReference>
<dbReference type="PANTHER" id="PTHR24421">
    <property type="entry name" value="NITRATE/NITRITE SENSOR PROTEIN NARX-RELATED"/>
    <property type="match status" value="1"/>
</dbReference>
<evidence type="ECO:0000256" key="9">
    <source>
        <dbReference type="SAM" id="Phobius"/>
    </source>
</evidence>
<proteinExistence type="predicted"/>
<keyword evidence="5" id="KW-0547">Nucleotide-binding</keyword>
<dbReference type="InterPro" id="IPR055558">
    <property type="entry name" value="DUF7134"/>
</dbReference>
<dbReference type="Gene3D" id="1.20.5.1930">
    <property type="match status" value="1"/>
</dbReference>
<dbReference type="EMBL" id="CP025299">
    <property type="protein sequence ID" value="AUG29709.1"/>
    <property type="molecule type" value="Genomic_DNA"/>
</dbReference>
<comment type="catalytic activity">
    <reaction evidence="1">
        <text>ATP + protein L-histidine = ADP + protein N-phospho-L-histidine.</text>
        <dbReference type="EC" id="2.7.13.3"/>
    </reaction>
</comment>
<dbReference type="Proteomes" id="UP000233276">
    <property type="component" value="Chromosome"/>
</dbReference>
<feature type="transmembrane region" description="Helical" evidence="9">
    <location>
        <begin position="92"/>
        <end position="125"/>
    </location>
</feature>